<proteinExistence type="predicted"/>
<dbReference type="AlphaFoldDB" id="D4JZS2"/>
<organism evidence="1 2">
    <name type="scientific">Faecalibacterium prausnitzii L2-6</name>
    <dbReference type="NCBI Taxonomy" id="718252"/>
    <lineage>
        <taxon>Bacteria</taxon>
        <taxon>Bacillati</taxon>
        <taxon>Bacillota</taxon>
        <taxon>Clostridia</taxon>
        <taxon>Eubacteriales</taxon>
        <taxon>Oscillospiraceae</taxon>
        <taxon>Faecalibacterium</taxon>
    </lineage>
</organism>
<evidence type="ECO:0008006" key="3">
    <source>
        <dbReference type="Google" id="ProtNLM"/>
    </source>
</evidence>
<dbReference type="EMBL" id="FP929045">
    <property type="protein sequence ID" value="CBK99521.1"/>
    <property type="molecule type" value="Genomic_DNA"/>
</dbReference>
<reference evidence="1 2" key="2">
    <citation type="submission" date="2010-03" db="EMBL/GenBank/DDBJ databases">
        <authorList>
            <person name="Pajon A."/>
        </authorList>
    </citation>
    <scope>NUCLEOTIDE SEQUENCE [LARGE SCALE GENOMIC DNA]</scope>
    <source>
        <strain evidence="2">L2-6</strain>
    </source>
</reference>
<accession>D4JZS2</accession>
<protein>
    <recommendedName>
        <fullName evidence="3">ATPases involved in chromosome partitioning</fullName>
    </recommendedName>
</protein>
<dbReference type="KEGG" id="fpr:FP2_21450"/>
<sequence>MAAFSALKKKKVKVSAFSSYFPSEIIGVHYIGTKKQIESIPSEQYIKSLNSYIFTTAIQEMADVVLIDLPDGFIPYNHLSTADFGVCAYKIMQAIPPDCLILSTSIDCMDIDFTKRMNSLFEYRFGKRPSKIVFENSIVNYLDVGRGGGMKKLIIPPKDIQKYASKCVDNSLFISDTDIETQIYSVIINELGA</sequence>
<dbReference type="HOGENOM" id="CLU_1406909_0_0_9"/>
<gene>
    <name evidence="1" type="ORF">FP2_21450</name>
</gene>
<reference evidence="1 2" key="1">
    <citation type="submission" date="2010-03" db="EMBL/GenBank/DDBJ databases">
        <title>The genome sequence of Faecalibacterium prausnitzii L2/6.</title>
        <authorList>
            <consortium name="metaHIT consortium -- http://www.metahit.eu/"/>
            <person name="Pajon A."/>
            <person name="Turner K."/>
            <person name="Parkhill J."/>
            <person name="Duncan S."/>
            <person name="Flint H."/>
        </authorList>
    </citation>
    <scope>NUCLEOTIDE SEQUENCE [LARGE SCALE GENOMIC DNA]</scope>
    <source>
        <strain evidence="2">L2-6</strain>
    </source>
</reference>
<evidence type="ECO:0000313" key="1">
    <source>
        <dbReference type="EMBL" id="CBK99521.1"/>
    </source>
</evidence>
<dbReference type="Proteomes" id="UP000008804">
    <property type="component" value="Chromosome"/>
</dbReference>
<name>D4JZS2_9FIRM</name>
<dbReference type="BioCyc" id="FPRA718252:G1375-1826-MONOMER"/>
<evidence type="ECO:0000313" key="2">
    <source>
        <dbReference type="Proteomes" id="UP000008804"/>
    </source>
</evidence>
<keyword evidence="2" id="KW-1185">Reference proteome</keyword>